<protein>
    <submittedName>
        <fullName evidence="6">SRY-box transcription factor 32</fullName>
    </submittedName>
</protein>
<dbReference type="FunFam" id="1.10.30.10:FF:000040">
    <property type="entry name" value="SRY (sex determining region Y)-box 32"/>
    <property type="match status" value="1"/>
</dbReference>
<dbReference type="PROSITE" id="PS50118">
    <property type="entry name" value="HMG_BOX_2"/>
    <property type="match status" value="1"/>
</dbReference>
<dbReference type="InterPro" id="IPR036910">
    <property type="entry name" value="HMG_box_dom_sf"/>
</dbReference>
<proteinExistence type="predicted"/>
<gene>
    <name evidence="6" type="primary">sox32</name>
</gene>
<dbReference type="PANTHER" id="PTHR10270:SF11">
    <property type="entry name" value="CASANOVA"/>
    <property type="match status" value="1"/>
</dbReference>
<dbReference type="Proteomes" id="UP000515145">
    <property type="component" value="Chromosome 20"/>
</dbReference>
<dbReference type="Gene3D" id="1.10.30.10">
    <property type="entry name" value="High mobility group box domain"/>
    <property type="match status" value="1"/>
</dbReference>
<dbReference type="InterPro" id="IPR009071">
    <property type="entry name" value="HMG_box_dom"/>
</dbReference>
<accession>A0A6P7KI01</accession>
<dbReference type="CTD" id="116990"/>
<dbReference type="GO" id="GO:0000978">
    <property type="term" value="F:RNA polymerase II cis-regulatory region sequence-specific DNA binding"/>
    <property type="evidence" value="ECO:0007669"/>
    <property type="project" value="TreeGrafter"/>
</dbReference>
<sequence length="324" mass="36605">MRFSHDSAAFQLYANGAMFDSEDSGSADGEQMTEVRSTSSGASSPLSVHSDSSCTSPEAKPAPTQQRVRRPLNAFIIWTKEERRRLAQLNPNLENTDLSKILGKTWKAMSLAEKRPYMQEAERLRVQHTIDYPNYKYRPRRRKQLKKSSKLQPAEPALPSLCSPGFNMSYNLTYLLQNQQHTFQNTIPTSPANIIPLHSSYTNTPVYPDPTAADTFSDSPVMYSHPPVCPAESQVFFGTQHMQHSFSSGVDHFMEQTDFRGFGGLQCPAGPSLEFYLEQVQLDMLYDLDRSEFEQYLVPSPHRQESVAPSSYHQQGSHREGLSL</sequence>
<reference evidence="6" key="1">
    <citation type="submission" date="2025-08" db="UniProtKB">
        <authorList>
            <consortium name="RefSeq"/>
        </authorList>
    </citation>
    <scope>IDENTIFICATION</scope>
</reference>
<dbReference type="InParanoid" id="A0A6P7KI01"/>
<dbReference type="OrthoDB" id="6247875at2759"/>
<dbReference type="GO" id="GO:0030154">
    <property type="term" value="P:cell differentiation"/>
    <property type="evidence" value="ECO:0007669"/>
    <property type="project" value="TreeGrafter"/>
</dbReference>
<name>A0A6P7KI01_9TELE</name>
<evidence type="ECO:0000256" key="3">
    <source>
        <dbReference type="SAM" id="MobiDB-lite"/>
    </source>
</evidence>
<dbReference type="RefSeq" id="XP_028289115.1">
    <property type="nucleotide sequence ID" value="XM_028433314.1"/>
</dbReference>
<feature type="DNA-binding region" description="HMG box" evidence="2">
    <location>
        <begin position="68"/>
        <end position="136"/>
    </location>
</feature>
<feature type="compositionally biased region" description="Polar residues" evidence="3">
    <location>
        <begin position="34"/>
        <end position="56"/>
    </location>
</feature>
<evidence type="ECO:0000259" key="4">
    <source>
        <dbReference type="PROSITE" id="PS50118"/>
    </source>
</evidence>
<feature type="region of interest" description="Disordered" evidence="3">
    <location>
        <begin position="302"/>
        <end position="324"/>
    </location>
</feature>
<dbReference type="GeneID" id="114453421"/>
<dbReference type="SMART" id="SM00398">
    <property type="entry name" value="HMG"/>
    <property type="match status" value="1"/>
</dbReference>
<evidence type="ECO:0000256" key="2">
    <source>
        <dbReference type="PROSITE-ProRule" id="PRU00267"/>
    </source>
</evidence>
<organism evidence="5 6">
    <name type="scientific">Parambassis ranga</name>
    <name type="common">Indian glassy fish</name>
    <dbReference type="NCBI Taxonomy" id="210632"/>
    <lineage>
        <taxon>Eukaryota</taxon>
        <taxon>Metazoa</taxon>
        <taxon>Chordata</taxon>
        <taxon>Craniata</taxon>
        <taxon>Vertebrata</taxon>
        <taxon>Euteleostomi</taxon>
        <taxon>Actinopterygii</taxon>
        <taxon>Neopterygii</taxon>
        <taxon>Teleostei</taxon>
        <taxon>Neoteleostei</taxon>
        <taxon>Acanthomorphata</taxon>
        <taxon>Ovalentaria</taxon>
        <taxon>Ambassidae</taxon>
        <taxon>Parambassis</taxon>
    </lineage>
</organism>
<dbReference type="SUPFAM" id="SSF47095">
    <property type="entry name" value="HMG-box"/>
    <property type="match status" value="1"/>
</dbReference>
<evidence type="ECO:0000256" key="1">
    <source>
        <dbReference type="ARBA" id="ARBA00023125"/>
    </source>
</evidence>
<keyword evidence="2" id="KW-0539">Nucleus</keyword>
<feature type="region of interest" description="Disordered" evidence="3">
    <location>
        <begin position="21"/>
        <end position="66"/>
    </location>
</feature>
<dbReference type="PANTHER" id="PTHR10270">
    <property type="entry name" value="SOX TRANSCRIPTION FACTOR"/>
    <property type="match status" value="1"/>
</dbReference>
<dbReference type="CDD" id="cd22032">
    <property type="entry name" value="HMG-box_SoxF"/>
    <property type="match status" value="1"/>
</dbReference>
<dbReference type="InterPro" id="IPR050140">
    <property type="entry name" value="SRY-related_HMG-box_TF-like"/>
</dbReference>
<keyword evidence="5" id="KW-1185">Reference proteome</keyword>
<dbReference type="Pfam" id="PF00505">
    <property type="entry name" value="HMG_box"/>
    <property type="match status" value="1"/>
</dbReference>
<evidence type="ECO:0000313" key="6">
    <source>
        <dbReference type="RefSeq" id="XP_028289115.1"/>
    </source>
</evidence>
<dbReference type="AlphaFoldDB" id="A0A6P7KI01"/>
<feature type="domain" description="HMG box" evidence="4">
    <location>
        <begin position="68"/>
        <end position="136"/>
    </location>
</feature>
<dbReference type="GO" id="GO:0005634">
    <property type="term" value="C:nucleus"/>
    <property type="evidence" value="ECO:0007669"/>
    <property type="project" value="UniProtKB-UniRule"/>
</dbReference>
<keyword evidence="1 2" id="KW-0238">DNA-binding</keyword>
<dbReference type="GO" id="GO:0001228">
    <property type="term" value="F:DNA-binding transcription activator activity, RNA polymerase II-specific"/>
    <property type="evidence" value="ECO:0007669"/>
    <property type="project" value="TreeGrafter"/>
</dbReference>
<evidence type="ECO:0000313" key="5">
    <source>
        <dbReference type="Proteomes" id="UP000515145"/>
    </source>
</evidence>